<proteinExistence type="predicted"/>
<feature type="non-terminal residue" evidence="2">
    <location>
        <position position="1"/>
    </location>
</feature>
<reference evidence="2 3" key="1">
    <citation type="journal article" date="2019" name="Sci. Rep.">
        <title>A high-quality genome of Eragrostis curvula grass provides insights into Poaceae evolution and supports new strategies to enhance forage quality.</title>
        <authorList>
            <person name="Carballo J."/>
            <person name="Santos B.A.C.M."/>
            <person name="Zappacosta D."/>
            <person name="Garbus I."/>
            <person name="Selva J.P."/>
            <person name="Gallo C.A."/>
            <person name="Diaz A."/>
            <person name="Albertini E."/>
            <person name="Caccamo M."/>
            <person name="Echenique V."/>
        </authorList>
    </citation>
    <scope>NUCLEOTIDE SEQUENCE [LARGE SCALE GENOMIC DNA]</scope>
    <source>
        <strain evidence="3">cv. Victoria</strain>
        <tissue evidence="2">Leaf</tissue>
    </source>
</reference>
<gene>
    <name evidence="2" type="ORF">EJB05_49102</name>
</gene>
<name>A0A5J9T3W8_9POAL</name>
<comment type="caution">
    <text evidence="2">The sequence shown here is derived from an EMBL/GenBank/DDBJ whole genome shotgun (WGS) entry which is preliminary data.</text>
</comment>
<dbReference type="OrthoDB" id="721454at2759"/>
<dbReference type="AlphaFoldDB" id="A0A5J9T3W8"/>
<keyword evidence="3" id="KW-1185">Reference proteome</keyword>
<feature type="transmembrane region" description="Helical" evidence="1">
    <location>
        <begin position="144"/>
        <end position="163"/>
    </location>
</feature>
<keyword evidence="1" id="KW-0812">Transmembrane</keyword>
<keyword evidence="1" id="KW-0472">Membrane</keyword>
<feature type="transmembrane region" description="Helical" evidence="1">
    <location>
        <begin position="81"/>
        <end position="110"/>
    </location>
</feature>
<protein>
    <submittedName>
        <fullName evidence="2">Uncharacterized protein</fullName>
    </submittedName>
</protein>
<evidence type="ECO:0000313" key="2">
    <source>
        <dbReference type="EMBL" id="TVU05917.1"/>
    </source>
</evidence>
<keyword evidence="1" id="KW-1133">Transmembrane helix</keyword>
<organism evidence="2 3">
    <name type="scientific">Eragrostis curvula</name>
    <name type="common">weeping love grass</name>
    <dbReference type="NCBI Taxonomy" id="38414"/>
    <lineage>
        <taxon>Eukaryota</taxon>
        <taxon>Viridiplantae</taxon>
        <taxon>Streptophyta</taxon>
        <taxon>Embryophyta</taxon>
        <taxon>Tracheophyta</taxon>
        <taxon>Spermatophyta</taxon>
        <taxon>Magnoliopsida</taxon>
        <taxon>Liliopsida</taxon>
        <taxon>Poales</taxon>
        <taxon>Poaceae</taxon>
        <taxon>PACMAD clade</taxon>
        <taxon>Chloridoideae</taxon>
        <taxon>Eragrostideae</taxon>
        <taxon>Eragrostidinae</taxon>
        <taxon>Eragrostis</taxon>
    </lineage>
</organism>
<evidence type="ECO:0000256" key="1">
    <source>
        <dbReference type="SAM" id="Phobius"/>
    </source>
</evidence>
<dbReference type="Proteomes" id="UP000324897">
    <property type="component" value="Unassembled WGS sequence"/>
</dbReference>
<dbReference type="EMBL" id="RWGY01000051">
    <property type="protein sequence ID" value="TVU05917.1"/>
    <property type="molecule type" value="Genomic_DNA"/>
</dbReference>
<feature type="transmembrane region" description="Helical" evidence="1">
    <location>
        <begin position="46"/>
        <end position="69"/>
    </location>
</feature>
<sequence>MVPSPPPLPASRSIRASMARVRRRVAMATADSVCLLLAVARRRLSLFAVDAFICLYLASIWLLAAGVAAMDVGRVACGDDCPVVVAGYMVLALSALSVAIFSAPAVLLLLNRLVEGDSDADPEKAPAGWNVAAAVGEVLCYNGMVGMLLSIPFLVLMVVGGLLKGDLPLEAGQKLSSASLISVVGTLGKDALYCFIILPTFAQRVWKVTRLGWGCGVAVERKPSRGESAKILEVEKVLYMKMCKTPEDSLLRNIAGLS</sequence>
<accession>A0A5J9T3W8</accession>
<dbReference type="Gramene" id="TVU05917">
    <property type="protein sequence ID" value="TVU05917"/>
    <property type="gene ID" value="EJB05_49102"/>
</dbReference>
<evidence type="ECO:0000313" key="3">
    <source>
        <dbReference type="Proteomes" id="UP000324897"/>
    </source>
</evidence>